<dbReference type="RefSeq" id="WP_353979779.1">
    <property type="nucleotide sequence ID" value="NZ_CP159578.1"/>
</dbReference>
<dbReference type="GO" id="GO:0002161">
    <property type="term" value="F:aminoacyl-tRNA deacylase activity"/>
    <property type="evidence" value="ECO:0007669"/>
    <property type="project" value="TreeGrafter"/>
</dbReference>
<evidence type="ECO:0000256" key="11">
    <source>
        <dbReference type="ARBA" id="ARBA00023146"/>
    </source>
</evidence>
<dbReference type="GO" id="GO:0045892">
    <property type="term" value="P:negative regulation of DNA-templated transcription"/>
    <property type="evidence" value="ECO:0007669"/>
    <property type="project" value="TreeGrafter"/>
</dbReference>
<dbReference type="HAMAP" id="MF_00036_B">
    <property type="entry name" value="Ala_tRNA_synth_B"/>
    <property type="match status" value="1"/>
</dbReference>
<gene>
    <name evidence="12 16" type="primary">alaS</name>
    <name evidence="16" type="ORF">ABV408_15460</name>
</gene>
<keyword evidence="6 12" id="KW-0547">Nucleotide-binding</keyword>
<dbReference type="InterPro" id="IPR023033">
    <property type="entry name" value="Ala_tRNA_ligase_euk/bac"/>
</dbReference>
<dbReference type="InterPro" id="IPR045864">
    <property type="entry name" value="aa-tRNA-synth_II/BPL/LPL"/>
</dbReference>
<dbReference type="Gene3D" id="3.30.980.10">
    <property type="entry name" value="Threonyl-trna Synthetase, Chain A, domain 2"/>
    <property type="match status" value="1"/>
</dbReference>
<evidence type="ECO:0000256" key="12">
    <source>
        <dbReference type="HAMAP-Rule" id="MF_00036"/>
    </source>
</evidence>
<dbReference type="FunFam" id="2.40.30.130:FF:000001">
    <property type="entry name" value="Alanine--tRNA ligase"/>
    <property type="match status" value="1"/>
</dbReference>
<dbReference type="GO" id="GO:0005829">
    <property type="term" value="C:cytosol"/>
    <property type="evidence" value="ECO:0007669"/>
    <property type="project" value="TreeGrafter"/>
</dbReference>
<dbReference type="InterPro" id="IPR003156">
    <property type="entry name" value="DHHA1_dom"/>
</dbReference>
<comment type="domain">
    <text evidence="12">Consists of three domains; the N-terminal catalytic domain, the editing domain and the C-terminal C-Ala domain. The editing domain removes incorrectly charged amino acids, while the C-Ala domain, along with tRNA(Ala), serves as a bridge to cooperatively bring together the editing and aminoacylation centers thus stimulating deacylation of misacylated tRNAs.</text>
</comment>
<dbReference type="FunFam" id="3.10.310.40:FF:000001">
    <property type="entry name" value="Alanine--tRNA ligase"/>
    <property type="match status" value="1"/>
</dbReference>
<evidence type="ECO:0000256" key="8">
    <source>
        <dbReference type="ARBA" id="ARBA00022840"/>
    </source>
</evidence>
<keyword evidence="7 12" id="KW-0862">Zinc</keyword>
<evidence type="ECO:0000256" key="14">
    <source>
        <dbReference type="SAM" id="MobiDB-lite"/>
    </source>
</evidence>
<dbReference type="EMBL" id="CP159578">
    <property type="protein sequence ID" value="XCJ78819.1"/>
    <property type="molecule type" value="Genomic_DNA"/>
</dbReference>
<proteinExistence type="inferred from homology"/>
<dbReference type="InterPro" id="IPR002318">
    <property type="entry name" value="Ala-tRNA-lgiase_IIc"/>
</dbReference>
<comment type="function">
    <text evidence="12">Catalyzes the attachment of alanine to tRNA(Ala) in a two-step reaction: alanine is first activated by ATP to form Ala-AMP and then transferred to the acceptor end of tRNA(Ala). Also edits incorrectly charged Ser-tRNA(Ala) and Gly-tRNA(Ala) via its editing domain.</text>
</comment>
<name>A0AB74U4K8_9GAMM</name>
<accession>A0AB74U4K8</accession>
<evidence type="ECO:0000256" key="6">
    <source>
        <dbReference type="ARBA" id="ARBA00022741"/>
    </source>
</evidence>
<dbReference type="PANTHER" id="PTHR11777:SF9">
    <property type="entry name" value="ALANINE--TRNA LIGASE, CYTOPLASMIC"/>
    <property type="match status" value="1"/>
</dbReference>
<keyword evidence="4 12" id="KW-0436">Ligase</keyword>
<dbReference type="InterPro" id="IPR012947">
    <property type="entry name" value="tRNA_SAD"/>
</dbReference>
<feature type="domain" description="Alanyl-transfer RNA synthetases family profile" evidence="15">
    <location>
        <begin position="1"/>
        <end position="790"/>
    </location>
</feature>
<dbReference type="Gene3D" id="3.10.310.40">
    <property type="match status" value="1"/>
</dbReference>
<dbReference type="SUPFAM" id="SSF55681">
    <property type="entry name" value="Class II aaRS and biotin synthetases"/>
    <property type="match status" value="1"/>
</dbReference>
<keyword evidence="10 12" id="KW-0648">Protein biosynthesis</keyword>
<dbReference type="Pfam" id="PF07973">
    <property type="entry name" value="tRNA_SAD"/>
    <property type="match status" value="1"/>
</dbReference>
<dbReference type="Pfam" id="PF02272">
    <property type="entry name" value="DHHA1"/>
    <property type="match status" value="1"/>
</dbReference>
<dbReference type="PROSITE" id="PS50860">
    <property type="entry name" value="AA_TRNA_LIGASE_II_ALA"/>
    <property type="match status" value="1"/>
</dbReference>
<dbReference type="EC" id="6.1.1.7" evidence="12"/>
<evidence type="ECO:0000256" key="4">
    <source>
        <dbReference type="ARBA" id="ARBA00022598"/>
    </source>
</evidence>
<feature type="binding site" evidence="12">
    <location>
        <position position="751"/>
    </location>
    <ligand>
        <name>Zn(2+)</name>
        <dbReference type="ChEBI" id="CHEBI:29105"/>
    </ligand>
</feature>
<dbReference type="InterPro" id="IPR018162">
    <property type="entry name" value="Ala-tRNA-ligase_IIc_anticod-bd"/>
</dbReference>
<dbReference type="InterPro" id="IPR018163">
    <property type="entry name" value="Thr/Ala-tRNA-synth_IIc_edit"/>
</dbReference>
<dbReference type="InterPro" id="IPR009000">
    <property type="entry name" value="Transl_B-barrel_sf"/>
</dbReference>
<sequence length="957" mass="105000">MKSAAIRQAFLNYFEERGHTIVPSASLVPENDPTLLFTNAGMVPFKDVFLGRDPRPYVRATSAQRCVRAGGKHNDLDNVGYTARHHTFFEMMGNFSFGDYFKADAIRFAWTFITEVLGLPKERLWVTVHHSDDEAATIWVDEIGVDPARLSRLDEDNFWQMGDTGPCGPCSEIFYDHGPEVWGGPPGSPEEDGDRYIEVWNLVFMQFDRDASGELHPLPKPSIDTGMGLERMAAVMQGVHSNYEIDLFQALLAAAAEVTGHADTTTPSLRVIADHIRSCAFLIVDGVLPSNEGRGYVLRRIIRRAIRHGHKLGASGTFFHKLVAALDAEMGEAYPELRQAREQIERVLLKEEEQFARTLDHGMRLLDVEIIDLALKEFLSKKGKPYLSSKVDSVDPSRVCRTYQKELGAYQHIYAAIVGDERDWTILKYMGSEYEYLLLVAPEKSNFIKGLVANEPGVTVQSMEGLELDGATVFKLYDTYGFPYDLTADVCRERGVTLDEAGFERELEAQRQRARAASQFGGDYEAALNLEGSTEFTGYDRLEDQARVTALVDAEGNERERLEAGQKGVVVLDRTPFYAESGGQVGDTGYLHGDGARFQVTDTRKQAGHHLHEGVLLEGELSVGQTLAPQVDASLRQATMRNHSATHLLHEALRRTLGDHVQQKGSLVSAERLRFDFSHFEPVTPNQLAEITRIVNAEILANAPTQTEQMTLDQAKAKGARALFEAKYADAVRVLTIGSDGFSIELCGGTHVARTGDIGPFHIVAESGTAAGVRRIEAVTGEGALAWFDAQERQLNAVGERLKARPEQVVERLDSVLERQRTLEKELERLKAKVASAAGNELLDAVREVAGVRVLATRIEGVGGKELRGLHDQLKQKLGSGVLVLGAAQEGKVSLIAGVTDDLTGRLKAGELVNHVAAQVGGKGGGRADMAQAGGSDPSQLPQALDSVHAWVAEQLG</sequence>
<dbReference type="Gene3D" id="6.10.250.550">
    <property type="match status" value="1"/>
</dbReference>
<comment type="catalytic activity">
    <reaction evidence="12">
        <text>tRNA(Ala) + L-alanine + ATP = L-alanyl-tRNA(Ala) + AMP + diphosphate</text>
        <dbReference type="Rhea" id="RHEA:12540"/>
        <dbReference type="Rhea" id="RHEA-COMP:9657"/>
        <dbReference type="Rhea" id="RHEA-COMP:9923"/>
        <dbReference type="ChEBI" id="CHEBI:30616"/>
        <dbReference type="ChEBI" id="CHEBI:33019"/>
        <dbReference type="ChEBI" id="CHEBI:57972"/>
        <dbReference type="ChEBI" id="CHEBI:78442"/>
        <dbReference type="ChEBI" id="CHEBI:78497"/>
        <dbReference type="ChEBI" id="CHEBI:456215"/>
        <dbReference type="EC" id="6.1.1.7"/>
    </reaction>
</comment>
<reference evidence="16" key="1">
    <citation type="submission" date="2024-06" db="EMBL/GenBank/DDBJ databases">
        <title>Complete genome of Salinicola endophyticus HNIBRBA4755.</title>
        <authorList>
            <person name="Shin S.Y."/>
            <person name="Kang H."/>
            <person name="Song J."/>
        </authorList>
    </citation>
    <scope>NUCLEOTIDE SEQUENCE</scope>
    <source>
        <strain evidence="16">HNIBRBA4755</strain>
    </source>
</reference>
<keyword evidence="8 12" id="KW-0067">ATP-binding</keyword>
<dbReference type="GO" id="GO:0008270">
    <property type="term" value="F:zinc ion binding"/>
    <property type="evidence" value="ECO:0007669"/>
    <property type="project" value="UniProtKB-UniRule"/>
</dbReference>
<feature type="binding site" evidence="12">
    <location>
        <position position="643"/>
    </location>
    <ligand>
        <name>Zn(2+)</name>
        <dbReference type="ChEBI" id="CHEBI:29105"/>
    </ligand>
</feature>
<keyword evidence="5 12" id="KW-0479">Metal-binding</keyword>
<dbReference type="AlphaFoldDB" id="A0AB74U4K8"/>
<evidence type="ECO:0000256" key="1">
    <source>
        <dbReference type="ARBA" id="ARBA00004496"/>
    </source>
</evidence>
<evidence type="ECO:0000256" key="2">
    <source>
        <dbReference type="ARBA" id="ARBA00008226"/>
    </source>
</evidence>
<dbReference type="Gene3D" id="3.30.54.20">
    <property type="match status" value="1"/>
</dbReference>
<dbReference type="InterPro" id="IPR018165">
    <property type="entry name" value="Ala-tRNA-synth_IIc_core"/>
</dbReference>
<dbReference type="SMART" id="SM00863">
    <property type="entry name" value="tRNA_SAD"/>
    <property type="match status" value="1"/>
</dbReference>
<dbReference type="InterPro" id="IPR050058">
    <property type="entry name" value="Ala-tRNA_ligase"/>
</dbReference>
<evidence type="ECO:0000313" key="16">
    <source>
        <dbReference type="EMBL" id="XCJ78819.1"/>
    </source>
</evidence>
<comment type="similarity">
    <text evidence="2 12">Belongs to the class-II aminoacyl-tRNA synthetase family.</text>
</comment>
<dbReference type="GO" id="GO:0004813">
    <property type="term" value="F:alanine-tRNA ligase activity"/>
    <property type="evidence" value="ECO:0007669"/>
    <property type="project" value="UniProtKB-UniRule"/>
</dbReference>
<dbReference type="SUPFAM" id="SSF55186">
    <property type="entry name" value="ThrRS/AlaRS common domain"/>
    <property type="match status" value="1"/>
</dbReference>
<dbReference type="Gene3D" id="2.40.30.130">
    <property type="match status" value="1"/>
</dbReference>
<comment type="subcellular location">
    <subcellularLocation>
        <location evidence="1 12">Cytoplasm</location>
    </subcellularLocation>
</comment>
<dbReference type="FunFam" id="3.30.54.20:FF:000001">
    <property type="entry name" value="Alanine--tRNA ligase"/>
    <property type="match status" value="1"/>
</dbReference>
<evidence type="ECO:0000256" key="3">
    <source>
        <dbReference type="ARBA" id="ARBA00022555"/>
    </source>
</evidence>
<evidence type="ECO:0000256" key="5">
    <source>
        <dbReference type="ARBA" id="ARBA00022723"/>
    </source>
</evidence>
<evidence type="ECO:0000256" key="9">
    <source>
        <dbReference type="ARBA" id="ARBA00022884"/>
    </source>
</evidence>
<dbReference type="FunFam" id="3.30.930.10:FF:000004">
    <property type="entry name" value="Alanine--tRNA ligase"/>
    <property type="match status" value="1"/>
</dbReference>
<feature type="binding site" evidence="12">
    <location>
        <position position="747"/>
    </location>
    <ligand>
        <name>Zn(2+)</name>
        <dbReference type="ChEBI" id="CHEBI:29105"/>
    </ligand>
</feature>
<dbReference type="Pfam" id="PF01411">
    <property type="entry name" value="tRNA-synt_2c"/>
    <property type="match status" value="2"/>
</dbReference>
<keyword evidence="13" id="KW-0175">Coiled coil</keyword>
<dbReference type="PANTHER" id="PTHR11777">
    <property type="entry name" value="ALANYL-TRNA SYNTHETASE"/>
    <property type="match status" value="1"/>
</dbReference>
<dbReference type="PRINTS" id="PR00980">
    <property type="entry name" value="TRNASYNTHALA"/>
</dbReference>
<keyword evidence="9 12" id="KW-0694">RNA-binding</keyword>
<comment type="cofactor">
    <cofactor evidence="12">
        <name>Zn(2+)</name>
        <dbReference type="ChEBI" id="CHEBI:29105"/>
    </cofactor>
    <text evidence="12">Binds 1 zinc ion per subunit.</text>
</comment>
<dbReference type="GO" id="GO:0005524">
    <property type="term" value="F:ATP binding"/>
    <property type="evidence" value="ECO:0007669"/>
    <property type="project" value="UniProtKB-UniRule"/>
</dbReference>
<feature type="region of interest" description="Disordered" evidence="14">
    <location>
        <begin position="923"/>
        <end position="942"/>
    </location>
</feature>
<feature type="binding site" evidence="12">
    <location>
        <position position="647"/>
    </location>
    <ligand>
        <name>Zn(2+)</name>
        <dbReference type="ChEBI" id="CHEBI:29105"/>
    </ligand>
</feature>
<protein>
    <recommendedName>
        <fullName evidence="12">Alanine--tRNA ligase</fullName>
        <ecNumber evidence="12">6.1.1.7</ecNumber>
    </recommendedName>
    <alternativeName>
        <fullName evidence="12">Alanyl-tRNA synthetase</fullName>
        <shortName evidence="12">AlaRS</shortName>
    </alternativeName>
</protein>
<organism evidence="16">
    <name type="scientific">Salinicola endophyticus</name>
    <dbReference type="NCBI Taxonomy" id="1949083"/>
    <lineage>
        <taxon>Bacteria</taxon>
        <taxon>Pseudomonadati</taxon>
        <taxon>Pseudomonadota</taxon>
        <taxon>Gammaproteobacteria</taxon>
        <taxon>Oceanospirillales</taxon>
        <taxon>Halomonadaceae</taxon>
        <taxon>Salinicola</taxon>
    </lineage>
</organism>
<dbReference type="NCBIfam" id="TIGR00344">
    <property type="entry name" value="alaS"/>
    <property type="match status" value="2"/>
</dbReference>
<feature type="coiled-coil region" evidence="13">
    <location>
        <begin position="813"/>
        <end position="840"/>
    </location>
</feature>
<dbReference type="Gene3D" id="3.30.930.10">
    <property type="entry name" value="Bira Bifunctional Protein, Domain 2"/>
    <property type="match status" value="1"/>
</dbReference>
<keyword evidence="11 12" id="KW-0030">Aminoacyl-tRNA synthetase</keyword>
<dbReference type="SUPFAM" id="SSF50447">
    <property type="entry name" value="Translation proteins"/>
    <property type="match status" value="1"/>
</dbReference>
<evidence type="ECO:0000256" key="13">
    <source>
        <dbReference type="SAM" id="Coils"/>
    </source>
</evidence>
<evidence type="ECO:0000256" key="7">
    <source>
        <dbReference type="ARBA" id="ARBA00022833"/>
    </source>
</evidence>
<evidence type="ECO:0000256" key="10">
    <source>
        <dbReference type="ARBA" id="ARBA00022917"/>
    </source>
</evidence>
<dbReference type="CDD" id="cd00673">
    <property type="entry name" value="AlaRS_core"/>
    <property type="match status" value="1"/>
</dbReference>
<keyword evidence="3 12" id="KW-0820">tRNA-binding</keyword>
<dbReference type="FunFam" id="3.30.980.10:FF:000004">
    <property type="entry name" value="Alanine--tRNA ligase, cytoplasmic"/>
    <property type="match status" value="1"/>
</dbReference>
<dbReference type="SUPFAM" id="SSF101353">
    <property type="entry name" value="Putative anticodon-binding domain of alanyl-tRNA synthetase (AlaRS)"/>
    <property type="match status" value="1"/>
</dbReference>
<dbReference type="GO" id="GO:0000049">
    <property type="term" value="F:tRNA binding"/>
    <property type="evidence" value="ECO:0007669"/>
    <property type="project" value="UniProtKB-KW"/>
</dbReference>
<dbReference type="InterPro" id="IPR018164">
    <property type="entry name" value="Ala-tRNA-synth_IIc_N"/>
</dbReference>
<evidence type="ECO:0000259" key="15">
    <source>
        <dbReference type="PROSITE" id="PS50860"/>
    </source>
</evidence>
<keyword evidence="12" id="KW-0963">Cytoplasm</keyword>
<dbReference type="GO" id="GO:0006419">
    <property type="term" value="P:alanyl-tRNA aminoacylation"/>
    <property type="evidence" value="ECO:0007669"/>
    <property type="project" value="UniProtKB-UniRule"/>
</dbReference>